<dbReference type="Pfam" id="PF01963">
    <property type="entry name" value="TraB_PrgY_gumN"/>
    <property type="match status" value="1"/>
</dbReference>
<keyword evidence="1" id="KW-0732">Signal</keyword>
<feature type="signal peptide" evidence="1">
    <location>
        <begin position="1"/>
        <end position="23"/>
    </location>
</feature>
<dbReference type="RefSeq" id="WP_284319863.1">
    <property type="nucleotide sequence ID" value="NZ_BSOB01000010.1"/>
</dbReference>
<evidence type="ECO:0008006" key="4">
    <source>
        <dbReference type="Google" id="ProtNLM"/>
    </source>
</evidence>
<protein>
    <recommendedName>
        <fullName evidence="4">TraB/GumN family protein</fullName>
    </recommendedName>
</protein>
<gene>
    <name evidence="2" type="ORF">GCM10007901_10610</name>
</gene>
<proteinExistence type="predicted"/>
<organism evidence="2 3">
    <name type="scientific">Dyella acidisoli</name>
    <dbReference type="NCBI Taxonomy" id="1867834"/>
    <lineage>
        <taxon>Bacteria</taxon>
        <taxon>Pseudomonadati</taxon>
        <taxon>Pseudomonadota</taxon>
        <taxon>Gammaproteobacteria</taxon>
        <taxon>Lysobacterales</taxon>
        <taxon>Rhodanobacteraceae</taxon>
        <taxon>Dyella</taxon>
    </lineage>
</organism>
<dbReference type="CDD" id="cd14789">
    <property type="entry name" value="Tiki"/>
    <property type="match status" value="1"/>
</dbReference>
<evidence type="ECO:0000313" key="2">
    <source>
        <dbReference type="EMBL" id="GLQ92110.1"/>
    </source>
</evidence>
<dbReference type="InterPro" id="IPR047111">
    <property type="entry name" value="YbaP-like"/>
</dbReference>
<evidence type="ECO:0000256" key="1">
    <source>
        <dbReference type="SAM" id="SignalP"/>
    </source>
</evidence>
<feature type="chain" id="PRO_5045560339" description="TraB/GumN family protein" evidence="1">
    <location>
        <begin position="24"/>
        <end position="291"/>
    </location>
</feature>
<keyword evidence="3" id="KW-1185">Reference proteome</keyword>
<accession>A0ABQ5XKE2</accession>
<dbReference type="Proteomes" id="UP001156670">
    <property type="component" value="Unassembled WGS sequence"/>
</dbReference>
<comment type="caution">
    <text evidence="2">The sequence shown here is derived from an EMBL/GenBank/DDBJ whole genome shotgun (WGS) entry which is preliminary data.</text>
</comment>
<dbReference type="EMBL" id="BSOB01000010">
    <property type="protein sequence ID" value="GLQ92110.1"/>
    <property type="molecule type" value="Genomic_DNA"/>
</dbReference>
<dbReference type="InterPro" id="IPR002816">
    <property type="entry name" value="TraB/PrgY/GumN_fam"/>
</dbReference>
<evidence type="ECO:0000313" key="3">
    <source>
        <dbReference type="Proteomes" id="UP001156670"/>
    </source>
</evidence>
<name>A0ABQ5XKE2_9GAMM</name>
<dbReference type="PANTHER" id="PTHR40590:SF1">
    <property type="entry name" value="CYTOPLASMIC PROTEIN"/>
    <property type="match status" value="1"/>
</dbReference>
<reference evidence="3" key="1">
    <citation type="journal article" date="2019" name="Int. J. Syst. Evol. Microbiol.">
        <title>The Global Catalogue of Microorganisms (GCM) 10K type strain sequencing project: providing services to taxonomists for standard genome sequencing and annotation.</title>
        <authorList>
            <consortium name="The Broad Institute Genomics Platform"/>
            <consortium name="The Broad Institute Genome Sequencing Center for Infectious Disease"/>
            <person name="Wu L."/>
            <person name="Ma J."/>
        </authorList>
    </citation>
    <scope>NUCLEOTIDE SEQUENCE [LARGE SCALE GENOMIC DNA]</scope>
    <source>
        <strain evidence="3">NBRC 111980</strain>
    </source>
</reference>
<dbReference type="PANTHER" id="PTHR40590">
    <property type="entry name" value="CYTOPLASMIC PROTEIN-RELATED"/>
    <property type="match status" value="1"/>
</dbReference>
<sequence>MSIYRRLLILLPLLFLLCGNALAHPALWHVKSGDSTVYLFGTVHLLPNDTDWRFPALNDALSKSQTLYIELTDDDQASMTSLVLHYGMDTEHPLSTQLSESDNAALAKAAQLAGLPGGTTALQPMRPWLAALTLAVAPLMKAGLDPASGVDKQLQTQMTQAGKPVHGLETAEQQIRFLADLPQSLQLAFLRDTLHDVEKDKAELLSLIDAWKRGDVAAIAKLENDELKTKEPVLYQKLLVQRNQDWAARIKDIMLRQPGTTVFVAVGAAHLAGPDSVQAQLAKIGVTAQQD</sequence>